<protein>
    <submittedName>
        <fullName evidence="1">Uncharacterized protein</fullName>
    </submittedName>
</protein>
<reference evidence="1" key="1">
    <citation type="submission" date="2021-01" db="EMBL/GenBank/DDBJ databases">
        <title>Whole genome shotgun sequence of Actinoplanes nipponensis NBRC 14063.</title>
        <authorList>
            <person name="Komaki H."/>
            <person name="Tamura T."/>
        </authorList>
    </citation>
    <scope>NUCLEOTIDE SEQUENCE</scope>
    <source>
        <strain evidence="1">NBRC 14063</strain>
    </source>
</reference>
<sequence length="65" mass="7014">MLYTPSYDGAMGMSPDSLLTSGDHRYLAMAHRDQGCRLRDDPAGGAHSEQGDHTLAGRLAIRAQL</sequence>
<organism evidence="1 2">
    <name type="scientific">Actinoplanes nipponensis</name>
    <dbReference type="NCBI Taxonomy" id="135950"/>
    <lineage>
        <taxon>Bacteria</taxon>
        <taxon>Bacillati</taxon>
        <taxon>Actinomycetota</taxon>
        <taxon>Actinomycetes</taxon>
        <taxon>Micromonosporales</taxon>
        <taxon>Micromonosporaceae</taxon>
        <taxon>Actinoplanes</taxon>
    </lineage>
</organism>
<keyword evidence="2" id="KW-1185">Reference proteome</keyword>
<evidence type="ECO:0000313" key="1">
    <source>
        <dbReference type="EMBL" id="GIE49588.1"/>
    </source>
</evidence>
<dbReference type="AlphaFoldDB" id="A0A919JF80"/>
<evidence type="ECO:0000313" key="2">
    <source>
        <dbReference type="Proteomes" id="UP000647172"/>
    </source>
</evidence>
<gene>
    <name evidence="1" type="ORF">Ani05nite_31220</name>
</gene>
<dbReference type="EMBL" id="BOMQ01000036">
    <property type="protein sequence ID" value="GIE49588.1"/>
    <property type="molecule type" value="Genomic_DNA"/>
</dbReference>
<dbReference type="Proteomes" id="UP000647172">
    <property type="component" value="Unassembled WGS sequence"/>
</dbReference>
<name>A0A919JF80_9ACTN</name>
<proteinExistence type="predicted"/>
<comment type="caution">
    <text evidence="1">The sequence shown here is derived from an EMBL/GenBank/DDBJ whole genome shotgun (WGS) entry which is preliminary data.</text>
</comment>
<accession>A0A919JF80</accession>